<dbReference type="AlphaFoldDB" id="G8ZR33"/>
<dbReference type="InterPro" id="IPR016964">
    <property type="entry name" value="Sigma2_recept"/>
</dbReference>
<dbReference type="FunCoup" id="G8ZR33">
    <property type="interactions" value="49"/>
</dbReference>
<accession>G8ZR33</accession>
<dbReference type="GO" id="GO:0005789">
    <property type="term" value="C:endoplasmic reticulum membrane"/>
    <property type="evidence" value="ECO:0007669"/>
    <property type="project" value="UniProtKB-SubCell"/>
</dbReference>
<evidence type="ECO:0000256" key="2">
    <source>
        <dbReference type="ARBA" id="ARBA00009096"/>
    </source>
</evidence>
<evidence type="ECO:0000256" key="5">
    <source>
        <dbReference type="ARBA" id="ARBA00022989"/>
    </source>
</evidence>
<comment type="similarity">
    <text evidence="2">Belongs to the TMEM97/sigma-2 receptor family.</text>
</comment>
<dbReference type="eggNOG" id="ENOG502S75H">
    <property type="taxonomic scope" value="Eukaryota"/>
</dbReference>
<feature type="transmembrane region" description="Helical" evidence="7">
    <location>
        <begin position="12"/>
        <end position="32"/>
    </location>
</feature>
<dbReference type="Proteomes" id="UP000005627">
    <property type="component" value="Chromosome 3"/>
</dbReference>
<dbReference type="RefSeq" id="XP_003680186.1">
    <property type="nucleotide sequence ID" value="XM_003680138.1"/>
</dbReference>
<dbReference type="OrthoDB" id="433124at2759"/>
<evidence type="ECO:0000256" key="6">
    <source>
        <dbReference type="ARBA" id="ARBA00023136"/>
    </source>
</evidence>
<keyword evidence="6 7" id="KW-0472">Membrane</keyword>
<dbReference type="GO" id="GO:0006626">
    <property type="term" value="P:protein targeting to mitochondrion"/>
    <property type="evidence" value="ECO:0007669"/>
    <property type="project" value="EnsemblFungi"/>
</dbReference>
<feature type="transmembrane region" description="Helical" evidence="7">
    <location>
        <begin position="61"/>
        <end position="82"/>
    </location>
</feature>
<evidence type="ECO:0000256" key="4">
    <source>
        <dbReference type="ARBA" id="ARBA00022824"/>
    </source>
</evidence>
<dbReference type="InterPro" id="IPR051987">
    <property type="entry name" value="Sigma-2_receptor-like"/>
</dbReference>
<feature type="transmembrane region" description="Helical" evidence="7">
    <location>
        <begin position="108"/>
        <end position="127"/>
    </location>
</feature>
<evidence type="ECO:0000259" key="8">
    <source>
        <dbReference type="PROSITE" id="PS51751"/>
    </source>
</evidence>
<comment type="subcellular location">
    <subcellularLocation>
        <location evidence="1">Endoplasmic reticulum membrane</location>
        <topology evidence="1">Multi-pass membrane protein</topology>
    </subcellularLocation>
</comment>
<dbReference type="KEGG" id="tdl:TDEL_0C00860"/>
<keyword evidence="4 7" id="KW-0256">Endoplasmic reticulum</keyword>
<proteinExistence type="inferred from homology"/>
<feature type="domain" description="EXPERA" evidence="8">
    <location>
        <begin position="8"/>
        <end position="164"/>
    </location>
</feature>
<dbReference type="PANTHER" id="PTHR31204">
    <property type="entry name" value="SIGMA INTRACELLULAR RECEPTOR 2"/>
    <property type="match status" value="1"/>
</dbReference>
<dbReference type="InterPro" id="IPR033118">
    <property type="entry name" value="EXPERA"/>
</dbReference>
<dbReference type="Pfam" id="PF05241">
    <property type="entry name" value="EBP"/>
    <property type="match status" value="1"/>
</dbReference>
<evidence type="ECO:0000256" key="1">
    <source>
        <dbReference type="ARBA" id="ARBA00004477"/>
    </source>
</evidence>
<dbReference type="HOGENOM" id="CLU_086812_4_0_1"/>
<organism evidence="9 10">
    <name type="scientific">Torulaspora delbrueckii</name>
    <name type="common">Yeast</name>
    <name type="synonym">Candida colliculosa</name>
    <dbReference type="NCBI Taxonomy" id="4950"/>
    <lineage>
        <taxon>Eukaryota</taxon>
        <taxon>Fungi</taxon>
        <taxon>Dikarya</taxon>
        <taxon>Ascomycota</taxon>
        <taxon>Saccharomycotina</taxon>
        <taxon>Saccharomycetes</taxon>
        <taxon>Saccharomycetales</taxon>
        <taxon>Saccharomycetaceae</taxon>
        <taxon>Torulaspora</taxon>
    </lineage>
</organism>
<feature type="transmembrane region" description="Helical" evidence="7">
    <location>
        <begin position="147"/>
        <end position="165"/>
    </location>
</feature>
<reference evidence="9 10" key="1">
    <citation type="journal article" date="2011" name="Proc. Natl. Acad. Sci. U.S.A.">
        <title>Evolutionary erosion of yeast sex chromosomes by mating-type switching accidents.</title>
        <authorList>
            <person name="Gordon J.L."/>
            <person name="Armisen D."/>
            <person name="Proux-Wera E."/>
            <person name="Oheigeartaigh S.S."/>
            <person name="Byrne K.P."/>
            <person name="Wolfe K.H."/>
        </authorList>
    </citation>
    <scope>NUCLEOTIDE SEQUENCE [LARGE SCALE GENOMIC DNA]</scope>
    <source>
        <strain evidence="10">ATCC 10662 / CBS 1146 / NBRC 0425 / NCYC 2629 / NRRL Y-866</strain>
    </source>
</reference>
<dbReference type="EMBL" id="HE616744">
    <property type="protein sequence ID" value="CCE90975.1"/>
    <property type="molecule type" value="Genomic_DNA"/>
</dbReference>
<name>G8ZR33_TORDE</name>
<evidence type="ECO:0000313" key="9">
    <source>
        <dbReference type="EMBL" id="CCE90975.1"/>
    </source>
</evidence>
<gene>
    <name evidence="9" type="primary">TDEL0C00860</name>
    <name evidence="9" type="ORF">TDEL_0C00860</name>
</gene>
<dbReference type="InParanoid" id="G8ZR33"/>
<dbReference type="PROSITE" id="PS51751">
    <property type="entry name" value="EXPERA"/>
    <property type="match status" value="1"/>
</dbReference>
<evidence type="ECO:0000313" key="10">
    <source>
        <dbReference type="Proteomes" id="UP000005627"/>
    </source>
</evidence>
<dbReference type="PANTHER" id="PTHR31204:SF1">
    <property type="entry name" value="SIGMA INTRACELLULAR RECEPTOR 2"/>
    <property type="match status" value="1"/>
</dbReference>
<keyword evidence="10" id="KW-1185">Reference proteome</keyword>
<dbReference type="PIRSF" id="PIRSF031032">
    <property type="entry name" value="TMP_97_prd"/>
    <property type="match status" value="1"/>
</dbReference>
<evidence type="ECO:0000256" key="7">
    <source>
        <dbReference type="PIRNR" id="PIRNR031032"/>
    </source>
</evidence>
<keyword evidence="5 7" id="KW-1133">Transmembrane helix</keyword>
<evidence type="ECO:0000256" key="3">
    <source>
        <dbReference type="ARBA" id="ARBA00022692"/>
    </source>
</evidence>
<sequence>MARFSLGERKFYYYYFLLHIPITLLIDSSVVVPPEYHPASKLVEWHIAQNNDFLLWEKPNWLYWFVVIELVVQLPLFAKFALALRPSQATNSQEKDEKLEKENKLNRWLRIYGLNASFTTLICMITIWQRGYHPFFPTQPLQIDEKIQLLLVYLPTFLIPLRLCFL</sequence>
<dbReference type="GeneID" id="11500310"/>
<keyword evidence="3 7" id="KW-0812">Transmembrane</keyword>
<protein>
    <recommendedName>
        <fullName evidence="7">Efficient mitochondria targeting-associated protein 19</fullName>
    </recommendedName>
</protein>